<name>A0A9P8Y6L7_9PEZI</name>
<protein>
    <submittedName>
        <fullName evidence="2">Uncharacterized protein</fullName>
    </submittedName>
</protein>
<accession>A0A9P8Y6L7</accession>
<sequence>MAILYSVNFSCLVIGHHSHEWRGYLCTDTYFEEPGLANSDTPPKYAEKRCGTAKPDPFTMGATLSDHMGRPDARLCFLETMPVRLRRVQLEWGRVVKHLELAATRFSPAHERVTDLHTFENVRAYGEALERDYAWSTKATDLAATLIETLHAYRDASLSFAESIGRIFDTQPGQSVGPDRSTLLRHEELADRDRTSPNHLTVDENGAVTQASAGAPEACEDNDGPPSGQRKQPARRDPAQRHEDHDHHGRAGDNDDIFHAPHLAGGGAAKHIRRLPSP</sequence>
<dbReference type="EMBL" id="JAGTJQ010000006">
    <property type="protein sequence ID" value="KAH7029032.1"/>
    <property type="molecule type" value="Genomic_DNA"/>
</dbReference>
<reference evidence="2" key="1">
    <citation type="journal article" date="2021" name="Nat. Commun.">
        <title>Genetic determinants of endophytism in the Arabidopsis root mycobiome.</title>
        <authorList>
            <person name="Mesny F."/>
            <person name="Miyauchi S."/>
            <person name="Thiergart T."/>
            <person name="Pickel B."/>
            <person name="Atanasova L."/>
            <person name="Karlsson M."/>
            <person name="Huettel B."/>
            <person name="Barry K.W."/>
            <person name="Haridas S."/>
            <person name="Chen C."/>
            <person name="Bauer D."/>
            <person name="Andreopoulos W."/>
            <person name="Pangilinan J."/>
            <person name="LaButti K."/>
            <person name="Riley R."/>
            <person name="Lipzen A."/>
            <person name="Clum A."/>
            <person name="Drula E."/>
            <person name="Henrissat B."/>
            <person name="Kohler A."/>
            <person name="Grigoriev I.V."/>
            <person name="Martin F.M."/>
            <person name="Hacquard S."/>
        </authorList>
    </citation>
    <scope>NUCLEOTIDE SEQUENCE</scope>
    <source>
        <strain evidence="2">MPI-CAGE-CH-0230</strain>
    </source>
</reference>
<dbReference type="AlphaFoldDB" id="A0A9P8Y6L7"/>
<evidence type="ECO:0000256" key="1">
    <source>
        <dbReference type="SAM" id="MobiDB-lite"/>
    </source>
</evidence>
<proteinExistence type="predicted"/>
<feature type="region of interest" description="Disordered" evidence="1">
    <location>
        <begin position="211"/>
        <end position="278"/>
    </location>
</feature>
<keyword evidence="3" id="KW-1185">Reference proteome</keyword>
<dbReference type="GeneID" id="70177696"/>
<evidence type="ECO:0000313" key="3">
    <source>
        <dbReference type="Proteomes" id="UP000756346"/>
    </source>
</evidence>
<organism evidence="2 3">
    <name type="scientific">Microdochium trichocladiopsis</name>
    <dbReference type="NCBI Taxonomy" id="1682393"/>
    <lineage>
        <taxon>Eukaryota</taxon>
        <taxon>Fungi</taxon>
        <taxon>Dikarya</taxon>
        <taxon>Ascomycota</taxon>
        <taxon>Pezizomycotina</taxon>
        <taxon>Sordariomycetes</taxon>
        <taxon>Xylariomycetidae</taxon>
        <taxon>Xylariales</taxon>
        <taxon>Microdochiaceae</taxon>
        <taxon>Microdochium</taxon>
    </lineage>
</organism>
<dbReference type="RefSeq" id="XP_046011320.1">
    <property type="nucleotide sequence ID" value="XM_046148150.1"/>
</dbReference>
<comment type="caution">
    <text evidence="2">The sequence shown here is derived from an EMBL/GenBank/DDBJ whole genome shotgun (WGS) entry which is preliminary data.</text>
</comment>
<dbReference type="OrthoDB" id="10550809at2759"/>
<dbReference type="Proteomes" id="UP000756346">
    <property type="component" value="Unassembled WGS sequence"/>
</dbReference>
<gene>
    <name evidence="2" type="ORF">B0I36DRAFT_127684</name>
</gene>
<feature type="compositionally biased region" description="Basic and acidic residues" evidence="1">
    <location>
        <begin position="234"/>
        <end position="259"/>
    </location>
</feature>
<evidence type="ECO:0000313" key="2">
    <source>
        <dbReference type="EMBL" id="KAH7029032.1"/>
    </source>
</evidence>